<protein>
    <recommendedName>
        <fullName evidence="2">Putative 4-hydroxy-4-methyl-2-oxoglutarate aldolase</fullName>
    </recommendedName>
    <alternativeName>
        <fullName evidence="3">Regulator of ribonuclease activity homolog</fullName>
    </alternativeName>
    <alternativeName>
        <fullName evidence="4">RraA-like protein</fullName>
    </alternativeName>
</protein>
<dbReference type="RefSeq" id="WP_210660788.1">
    <property type="nucleotide sequence ID" value="NZ_JAGKQQ010000001.1"/>
</dbReference>
<name>A0ABS5C433_9BACT</name>
<comment type="caution">
    <text evidence="5">The sequence shown here is derived from an EMBL/GenBank/DDBJ whole genome shotgun (WGS) entry which is preliminary data.</text>
</comment>
<dbReference type="CDD" id="cd16841">
    <property type="entry name" value="RraA_family"/>
    <property type="match status" value="1"/>
</dbReference>
<sequence length="247" mass="26328">MSVEIPAAVLDELRKYDTPTVCNVLELFEMRSRIVGYTDARITACYPALPPMVGFATTATFRAGAPPRGGDTYMGLGAQVERIAALSGPKVVVFQDLDDPPTAATFGEIMCTTYKAFGCVGLVTSGCGRDLDQVEPLKFPCFTGGTMPSHGYTQIVELEVPVRAGGVWINPGDLLHGDRNGITTIPHELAALTAEGCAGFMDAESVVLNYLRAGNVTVSGFVTARDECKRRMTELGKSLKSRAAGVR</sequence>
<dbReference type="PANTHER" id="PTHR33254">
    <property type="entry name" value="4-HYDROXY-4-METHYL-2-OXOGLUTARATE ALDOLASE 3-RELATED"/>
    <property type="match status" value="1"/>
</dbReference>
<dbReference type="SUPFAM" id="SSF89562">
    <property type="entry name" value="RraA-like"/>
    <property type="match status" value="1"/>
</dbReference>
<gene>
    <name evidence="5" type="ORF">J8F10_32075</name>
</gene>
<comment type="cofactor">
    <cofactor evidence="1">
        <name>a divalent metal cation</name>
        <dbReference type="ChEBI" id="CHEBI:60240"/>
    </cofactor>
</comment>
<dbReference type="Pfam" id="PF03737">
    <property type="entry name" value="RraA-like"/>
    <property type="match status" value="1"/>
</dbReference>
<evidence type="ECO:0000256" key="2">
    <source>
        <dbReference type="ARBA" id="ARBA00016549"/>
    </source>
</evidence>
<dbReference type="Proteomes" id="UP000676565">
    <property type="component" value="Unassembled WGS sequence"/>
</dbReference>
<accession>A0ABS5C433</accession>
<dbReference type="InterPro" id="IPR005493">
    <property type="entry name" value="RraA/RraA-like"/>
</dbReference>
<evidence type="ECO:0000256" key="3">
    <source>
        <dbReference type="ARBA" id="ARBA00029596"/>
    </source>
</evidence>
<reference evidence="5 6" key="1">
    <citation type="submission" date="2021-04" db="EMBL/GenBank/DDBJ databases">
        <authorList>
            <person name="Ivanova A."/>
        </authorList>
    </citation>
    <scope>NUCLEOTIDE SEQUENCE [LARGE SCALE GENOMIC DNA]</scope>
    <source>
        <strain evidence="5 6">G18</strain>
    </source>
</reference>
<proteinExistence type="predicted"/>
<organism evidence="5 6">
    <name type="scientific">Gemmata palustris</name>
    <dbReference type="NCBI Taxonomy" id="2822762"/>
    <lineage>
        <taxon>Bacteria</taxon>
        <taxon>Pseudomonadati</taxon>
        <taxon>Planctomycetota</taxon>
        <taxon>Planctomycetia</taxon>
        <taxon>Gemmatales</taxon>
        <taxon>Gemmataceae</taxon>
        <taxon>Gemmata</taxon>
    </lineage>
</organism>
<evidence type="ECO:0000313" key="6">
    <source>
        <dbReference type="Proteomes" id="UP000676565"/>
    </source>
</evidence>
<keyword evidence="6" id="KW-1185">Reference proteome</keyword>
<dbReference type="EMBL" id="JAGKQQ010000001">
    <property type="protein sequence ID" value="MBP3959908.1"/>
    <property type="molecule type" value="Genomic_DNA"/>
</dbReference>
<dbReference type="Gene3D" id="3.50.30.40">
    <property type="entry name" value="Ribonuclease E inhibitor RraA/RraA-like"/>
    <property type="match status" value="1"/>
</dbReference>
<evidence type="ECO:0000256" key="1">
    <source>
        <dbReference type="ARBA" id="ARBA00001968"/>
    </source>
</evidence>
<evidence type="ECO:0000313" key="5">
    <source>
        <dbReference type="EMBL" id="MBP3959908.1"/>
    </source>
</evidence>
<dbReference type="PANTHER" id="PTHR33254:SF4">
    <property type="entry name" value="4-HYDROXY-4-METHYL-2-OXOGLUTARATE ALDOLASE 3-RELATED"/>
    <property type="match status" value="1"/>
</dbReference>
<evidence type="ECO:0000256" key="4">
    <source>
        <dbReference type="ARBA" id="ARBA00030169"/>
    </source>
</evidence>
<dbReference type="InterPro" id="IPR036704">
    <property type="entry name" value="RraA/RraA-like_sf"/>
</dbReference>